<dbReference type="EMBL" id="KE345565">
    <property type="protein sequence ID" value="EXC06693.1"/>
    <property type="molecule type" value="Genomic_DNA"/>
</dbReference>
<sequence length="803" mass="87692">MDNIDPAAVQEGLPSELNSIFNEMELVNNEATQKTDLIQQSETGIDMSNNVQDQDRQNLQEQAEGGSSCGSSTDEQPLADNDQAISSGNKTENVAVSAFTNTSSITVSDPDLAHENIGPNMAPTGTSSSDDNPSMSGTPDDVSELGLPQNQNLDLTNHAQNKSGGENISGTPLLNDPNLQPLGTIYSSNLVLTGAPQQHPPIMDNPHPELRSLVGSNWSNIKHSANSRQNLMMMQPPFSSFQLHSPNRSLEITSPSVIDIPRLSSFFNGISLPMGMSMAQDTAVLQSFRREDDHQPNLIYPYHSNAYSENFHHGLVEQHFPAVSRSMGATSQFGTNNVQPFQILSSNNFMDNNISQQPSPYSNSLPQNTGMTGTGVADQSSQLINPHQAIFAPFNMLNAAFSPAITTSAGFWPQQFLPNQPQQFSQVPPMSNIAHDTNLEYSSPHHGPQNLSYYHVNHQPSNTAPAVYDRRPLLYNSMLPEVPFNPRPSQFSYPRQQLNEMLPKTNTSLIPESNAMSSRIPPTLHTGVQQVNQSSVIPNMLGPQEYSNNSVTPPSATPTNSGPSSILSRLSNTDQRQIETLSNACPAERFRSSSIPMPSILTRSRARSQQTNDLLTAGANKSDPIVSLMQRSQAQTRLPIEISSTNVNGTIPPDSQILNSQIEQEGGYRITGVAIPNQSVTSSMKELGEAILDSHGRPRATKRLEIGESIALLSKRVRRDIQEGARKESNSPSANVVSQNVIKFGTSQSEENNEADSANISSRHTTARRTTNGVYDPKYEEMGLPIDPHLRMFAAFNQKHVIE</sequence>
<dbReference type="AlphaFoldDB" id="W9S0L2"/>
<proteinExistence type="predicted"/>
<feature type="region of interest" description="Disordered" evidence="1">
    <location>
        <begin position="746"/>
        <end position="774"/>
    </location>
</feature>
<dbReference type="Proteomes" id="UP000030645">
    <property type="component" value="Unassembled WGS sequence"/>
</dbReference>
<reference evidence="3" key="1">
    <citation type="submission" date="2013-01" db="EMBL/GenBank/DDBJ databases">
        <title>Draft Genome Sequence of a Mulberry Tree, Morus notabilis C.K. Schneid.</title>
        <authorList>
            <person name="He N."/>
            <person name="Zhao S."/>
        </authorList>
    </citation>
    <scope>NUCLEOTIDE SEQUENCE</scope>
</reference>
<keyword evidence="3" id="KW-1185">Reference proteome</keyword>
<protein>
    <submittedName>
        <fullName evidence="2">Uncharacterized protein</fullName>
    </submittedName>
</protein>
<feature type="compositionally biased region" description="Polar residues" evidence="1">
    <location>
        <begin position="545"/>
        <end position="568"/>
    </location>
</feature>
<gene>
    <name evidence="2" type="ORF">L484_021529</name>
</gene>
<feature type="compositionally biased region" description="Polar residues" evidence="1">
    <location>
        <begin position="746"/>
        <end position="773"/>
    </location>
</feature>
<name>W9S0L2_9ROSA</name>
<feature type="compositionally biased region" description="Polar residues" evidence="1">
    <location>
        <begin position="148"/>
        <end position="172"/>
    </location>
</feature>
<feature type="region of interest" description="Disordered" evidence="1">
    <location>
        <begin position="539"/>
        <end position="568"/>
    </location>
</feature>
<feature type="compositionally biased region" description="Polar residues" evidence="1">
    <location>
        <begin position="123"/>
        <end position="137"/>
    </location>
</feature>
<evidence type="ECO:0000256" key="1">
    <source>
        <dbReference type="SAM" id="MobiDB-lite"/>
    </source>
</evidence>
<evidence type="ECO:0000313" key="2">
    <source>
        <dbReference type="EMBL" id="EXC06693.1"/>
    </source>
</evidence>
<organism evidence="2 3">
    <name type="scientific">Morus notabilis</name>
    <dbReference type="NCBI Taxonomy" id="981085"/>
    <lineage>
        <taxon>Eukaryota</taxon>
        <taxon>Viridiplantae</taxon>
        <taxon>Streptophyta</taxon>
        <taxon>Embryophyta</taxon>
        <taxon>Tracheophyta</taxon>
        <taxon>Spermatophyta</taxon>
        <taxon>Magnoliopsida</taxon>
        <taxon>eudicotyledons</taxon>
        <taxon>Gunneridae</taxon>
        <taxon>Pentapetalae</taxon>
        <taxon>rosids</taxon>
        <taxon>fabids</taxon>
        <taxon>Rosales</taxon>
        <taxon>Moraceae</taxon>
        <taxon>Moreae</taxon>
        <taxon>Morus</taxon>
    </lineage>
</organism>
<feature type="region of interest" description="Disordered" evidence="1">
    <location>
        <begin position="106"/>
        <end position="176"/>
    </location>
</feature>
<evidence type="ECO:0000313" key="3">
    <source>
        <dbReference type="Proteomes" id="UP000030645"/>
    </source>
</evidence>
<feature type="region of interest" description="Disordered" evidence="1">
    <location>
        <begin position="59"/>
        <end position="88"/>
    </location>
</feature>
<accession>W9S0L2</accession>